<dbReference type="AlphaFoldDB" id="A0A0R3MYN4"/>
<evidence type="ECO:0000256" key="3">
    <source>
        <dbReference type="ARBA" id="ARBA00022989"/>
    </source>
</evidence>
<dbReference type="RefSeq" id="WP_057844022.1">
    <property type="nucleotide sequence ID" value="NZ_LLYA01000146.1"/>
</dbReference>
<protein>
    <submittedName>
        <fullName evidence="7">Ligase</fullName>
    </submittedName>
</protein>
<feature type="transmembrane region" description="Helical" evidence="5">
    <location>
        <begin position="195"/>
        <end position="214"/>
    </location>
</feature>
<feature type="transmembrane region" description="Helical" evidence="5">
    <location>
        <begin position="344"/>
        <end position="364"/>
    </location>
</feature>
<keyword evidence="8" id="KW-1185">Reference proteome</keyword>
<feature type="transmembrane region" description="Helical" evidence="5">
    <location>
        <begin position="220"/>
        <end position="237"/>
    </location>
</feature>
<feature type="transmembrane region" description="Helical" evidence="5">
    <location>
        <begin position="125"/>
        <end position="148"/>
    </location>
</feature>
<comment type="caution">
    <text evidence="7">The sequence shown here is derived from an EMBL/GenBank/DDBJ whole genome shotgun (WGS) entry which is preliminary data.</text>
</comment>
<feature type="transmembrane region" description="Helical" evidence="5">
    <location>
        <begin position="242"/>
        <end position="260"/>
    </location>
</feature>
<dbReference type="GO" id="GO:0016020">
    <property type="term" value="C:membrane"/>
    <property type="evidence" value="ECO:0007669"/>
    <property type="project" value="UniProtKB-SubCell"/>
</dbReference>
<dbReference type="PANTHER" id="PTHR37422:SF13">
    <property type="entry name" value="LIPOPOLYSACCHARIDE BIOSYNTHESIS PROTEIN PA4999-RELATED"/>
    <property type="match status" value="1"/>
</dbReference>
<sequence length="429" mass="46737">MSANAASSPIAKALPTWRDPAAWMKVSDVVAVLLALSLPWSTSLVGILGAVLLVTVAPTVELKGFLASLKRPISALPIVLFVLALVGTLWSDAAWGARFYAVGPAAKLLVLPVLLYHFERSARGAWVLVAFLASCTLLMLMSWLVFLRPELSLRTPELAARGIFVKNYIAQSQEFTLCAVALAYPVIMLLRAKRIALAVLLTAIAFGFFVNMAFLVVSRTALVTVPIMFAVFALLHLKWRSIVVILCVAAAFAAVAWQTSPALRRTAETFARDYQLYKEKNIPTSIGLRLEFWRKSLGFFAEAPLIGHGTGATRGLFERVATHDSYQASSEVIGNPHNQTLNVAVQWGIAGVVILYAMWLLHLLLFRGDGLANWIGLLVVVQNIFTSLFNSHIFDFHEGWMYVLGVGVAGGMVLRARSEGAESSGTVRP</sequence>
<organism evidence="7 8">
    <name type="scientific">Bradyrhizobium retamae</name>
    <dbReference type="NCBI Taxonomy" id="1300035"/>
    <lineage>
        <taxon>Bacteria</taxon>
        <taxon>Pseudomonadati</taxon>
        <taxon>Pseudomonadota</taxon>
        <taxon>Alphaproteobacteria</taxon>
        <taxon>Hyphomicrobiales</taxon>
        <taxon>Nitrobacteraceae</taxon>
        <taxon>Bradyrhizobium</taxon>
    </lineage>
</organism>
<gene>
    <name evidence="7" type="ORF">CQ13_24300</name>
</gene>
<dbReference type="Pfam" id="PF04932">
    <property type="entry name" value="Wzy_C"/>
    <property type="match status" value="1"/>
</dbReference>
<reference evidence="7 8" key="1">
    <citation type="submission" date="2014-03" db="EMBL/GenBank/DDBJ databases">
        <title>Bradyrhizobium valentinum sp. nov., isolated from effective nodules of Lupinus mariae-josephae, a lupine endemic of basic-lime soils in Eastern Spain.</title>
        <authorList>
            <person name="Duran D."/>
            <person name="Rey L."/>
            <person name="Navarro A."/>
            <person name="Busquets A."/>
            <person name="Imperial J."/>
            <person name="Ruiz-Argueso T."/>
        </authorList>
    </citation>
    <scope>NUCLEOTIDE SEQUENCE [LARGE SCALE GENOMIC DNA]</scope>
    <source>
        <strain evidence="7 8">Ro19</strain>
    </source>
</reference>
<feature type="transmembrane region" description="Helical" evidence="5">
    <location>
        <begin position="371"/>
        <end position="393"/>
    </location>
</feature>
<dbReference type="EMBL" id="LLYA01000146">
    <property type="protein sequence ID" value="KRR25191.1"/>
    <property type="molecule type" value="Genomic_DNA"/>
</dbReference>
<dbReference type="InterPro" id="IPR007016">
    <property type="entry name" value="O-antigen_ligase-rel_domated"/>
</dbReference>
<feature type="transmembrane region" description="Helical" evidence="5">
    <location>
        <begin position="72"/>
        <end position="91"/>
    </location>
</feature>
<keyword evidence="2 5" id="KW-0812">Transmembrane</keyword>
<keyword evidence="3 5" id="KW-1133">Transmembrane helix</keyword>
<evidence type="ECO:0000256" key="2">
    <source>
        <dbReference type="ARBA" id="ARBA00022692"/>
    </source>
</evidence>
<feature type="domain" description="O-antigen ligase-related" evidence="6">
    <location>
        <begin position="205"/>
        <end position="355"/>
    </location>
</feature>
<accession>A0A0R3MYN4</accession>
<evidence type="ECO:0000256" key="1">
    <source>
        <dbReference type="ARBA" id="ARBA00004141"/>
    </source>
</evidence>
<evidence type="ECO:0000256" key="4">
    <source>
        <dbReference type="ARBA" id="ARBA00023136"/>
    </source>
</evidence>
<dbReference type="PANTHER" id="PTHR37422">
    <property type="entry name" value="TEICHURONIC ACID BIOSYNTHESIS PROTEIN TUAE"/>
    <property type="match status" value="1"/>
</dbReference>
<proteinExistence type="predicted"/>
<evidence type="ECO:0000313" key="7">
    <source>
        <dbReference type="EMBL" id="KRR25191.1"/>
    </source>
</evidence>
<evidence type="ECO:0000313" key="8">
    <source>
        <dbReference type="Proteomes" id="UP000052023"/>
    </source>
</evidence>
<name>A0A0R3MYN4_9BRAD</name>
<dbReference type="Proteomes" id="UP000052023">
    <property type="component" value="Unassembled WGS sequence"/>
</dbReference>
<feature type="transmembrane region" description="Helical" evidence="5">
    <location>
        <begin position="399"/>
        <end position="416"/>
    </location>
</feature>
<comment type="subcellular location">
    <subcellularLocation>
        <location evidence="1">Membrane</location>
        <topology evidence="1">Multi-pass membrane protein</topology>
    </subcellularLocation>
</comment>
<feature type="transmembrane region" description="Helical" evidence="5">
    <location>
        <begin position="168"/>
        <end position="188"/>
    </location>
</feature>
<keyword evidence="7" id="KW-0436">Ligase</keyword>
<dbReference type="GO" id="GO:0016874">
    <property type="term" value="F:ligase activity"/>
    <property type="evidence" value="ECO:0007669"/>
    <property type="project" value="UniProtKB-KW"/>
</dbReference>
<keyword evidence="4 5" id="KW-0472">Membrane</keyword>
<evidence type="ECO:0000256" key="5">
    <source>
        <dbReference type="SAM" id="Phobius"/>
    </source>
</evidence>
<feature type="transmembrane region" description="Helical" evidence="5">
    <location>
        <begin position="97"/>
        <end position="118"/>
    </location>
</feature>
<feature type="transmembrane region" description="Helical" evidence="5">
    <location>
        <begin position="29"/>
        <end position="60"/>
    </location>
</feature>
<dbReference type="InterPro" id="IPR051533">
    <property type="entry name" value="WaaL-like"/>
</dbReference>
<evidence type="ECO:0000259" key="6">
    <source>
        <dbReference type="Pfam" id="PF04932"/>
    </source>
</evidence>